<name>A0A0F8Y0U1_9ZZZZ</name>
<accession>A0A0F8Y0U1</accession>
<comment type="caution">
    <text evidence="1">The sequence shown here is derived from an EMBL/GenBank/DDBJ whole genome shotgun (WGS) entry which is preliminary data.</text>
</comment>
<sequence length="146" mass="15697">MRKLILFTVALLICLATSGGAQRGYRGDQRQPDAILDGFNGIVPDSIAACVDSTDSLYVATIFDSYLNRKLIGWGTGSPGKIRISGVVKAPAATEIGKRYFLGINGAVRVDMHRVTGQWIKMIGRCSGTGELLLQTTESPITRVLP</sequence>
<gene>
    <name evidence="1" type="ORF">LCGC14_2956450</name>
</gene>
<reference evidence="1" key="1">
    <citation type="journal article" date="2015" name="Nature">
        <title>Complex archaea that bridge the gap between prokaryotes and eukaryotes.</title>
        <authorList>
            <person name="Spang A."/>
            <person name="Saw J.H."/>
            <person name="Jorgensen S.L."/>
            <person name="Zaremba-Niedzwiedzka K."/>
            <person name="Martijn J."/>
            <person name="Lind A.E."/>
            <person name="van Eijk R."/>
            <person name="Schleper C."/>
            <person name="Guy L."/>
            <person name="Ettema T.J."/>
        </authorList>
    </citation>
    <scope>NUCLEOTIDE SEQUENCE</scope>
</reference>
<organism evidence="1">
    <name type="scientific">marine sediment metagenome</name>
    <dbReference type="NCBI Taxonomy" id="412755"/>
    <lineage>
        <taxon>unclassified sequences</taxon>
        <taxon>metagenomes</taxon>
        <taxon>ecological metagenomes</taxon>
    </lineage>
</organism>
<protein>
    <submittedName>
        <fullName evidence="1">Uncharacterized protein</fullName>
    </submittedName>
</protein>
<evidence type="ECO:0000313" key="1">
    <source>
        <dbReference type="EMBL" id="KKK67200.1"/>
    </source>
</evidence>
<dbReference type="AlphaFoldDB" id="A0A0F8Y0U1"/>
<dbReference type="EMBL" id="LAZR01059725">
    <property type="protein sequence ID" value="KKK67200.1"/>
    <property type="molecule type" value="Genomic_DNA"/>
</dbReference>
<proteinExistence type="predicted"/>